<evidence type="ECO:0000259" key="1">
    <source>
        <dbReference type="Pfam" id="PF19580"/>
    </source>
</evidence>
<comment type="caution">
    <text evidence="2">The sequence shown here is derived from an EMBL/GenBank/DDBJ whole genome shotgun (WGS) entry which is preliminary data.</text>
</comment>
<organism evidence="2 3">
    <name type="scientific">Marinilabilia salmonicolor</name>
    <dbReference type="NCBI Taxonomy" id="989"/>
    <lineage>
        <taxon>Bacteria</taxon>
        <taxon>Pseudomonadati</taxon>
        <taxon>Bacteroidota</taxon>
        <taxon>Bacteroidia</taxon>
        <taxon>Marinilabiliales</taxon>
        <taxon>Marinilabiliaceae</taxon>
        <taxon>Marinilabilia</taxon>
    </lineage>
</organism>
<dbReference type="InterPro" id="IPR036691">
    <property type="entry name" value="Endo/exonu/phosph_ase_sf"/>
</dbReference>
<dbReference type="InterPro" id="IPR005135">
    <property type="entry name" value="Endo/exonuclease/phosphatase"/>
</dbReference>
<dbReference type="AlphaFoldDB" id="A0A368USK8"/>
<dbReference type="PANTHER" id="PTHR42834">
    <property type="entry name" value="ENDONUCLEASE/EXONUCLEASE/PHOSPHATASE FAMILY PROTEIN (AFU_ORTHOLOGUE AFUA_3G09210)"/>
    <property type="match status" value="1"/>
</dbReference>
<evidence type="ECO:0000313" key="3">
    <source>
        <dbReference type="Proteomes" id="UP000252733"/>
    </source>
</evidence>
<gene>
    <name evidence="2" type="ORF">DFO77_1224</name>
</gene>
<protein>
    <recommendedName>
        <fullName evidence="1">Endonuclease/exonuclease/phosphatase domain-containing protein</fullName>
    </recommendedName>
</protein>
<accession>A0A368USK8</accession>
<dbReference type="EMBL" id="QPIZ01000022">
    <property type="protein sequence ID" value="RCW30354.1"/>
    <property type="molecule type" value="Genomic_DNA"/>
</dbReference>
<proteinExistence type="predicted"/>
<dbReference type="PROSITE" id="PS51257">
    <property type="entry name" value="PROKAR_LIPOPROTEIN"/>
    <property type="match status" value="1"/>
</dbReference>
<dbReference type="Pfam" id="PF19580">
    <property type="entry name" value="Exo_endo_phos_3"/>
    <property type="match status" value="1"/>
</dbReference>
<keyword evidence="3" id="KW-1185">Reference proteome</keyword>
<dbReference type="GO" id="GO:0003824">
    <property type="term" value="F:catalytic activity"/>
    <property type="evidence" value="ECO:0007669"/>
    <property type="project" value="InterPro"/>
</dbReference>
<name>A0A368USK8_9BACT</name>
<dbReference type="PANTHER" id="PTHR42834:SF1">
    <property type="entry name" value="ENDONUCLEASE_EXONUCLEASE_PHOSPHATASE FAMILY PROTEIN (AFU_ORTHOLOGUE AFUA_3G09210)"/>
    <property type="match status" value="1"/>
</dbReference>
<sequence>MNNLMKGLLLLLVTIVLLSCQLDENKRVVGFYNLENLFDTIDAPDVRDEEFTPGSEKQWDANRYERKLQNMAAVISGIGAAEGVDAPAVMGLCEMENRGVLEDLVVTDRLKAFNYEIIHKDSPDKRGIDVALIFRPDFFKPESYRAVPLFIEDEVGERLFTRDQLVVTGTLDGDRLHFIVNHWPSRYGGKERSIPLRNAAAELTRSLVDSIKGVEPDARVIVMGDLNDDPVDVSVKKYLRAGVTSQDVKSDSLFNATAPLFFQGRGTLCYRDFWNLFDQIIVTPNLTLEKSGRHHIVKTDIFDKQFVRQQEGDYSGYPYRTFVGNWYHGGFSDHFASYIVLEKKGWSLF</sequence>
<reference evidence="2 3" key="1">
    <citation type="submission" date="2018-07" db="EMBL/GenBank/DDBJ databases">
        <title>Freshwater and sediment microbial communities from various areas in North America, analyzing microbe dynamics in response to fracking.</title>
        <authorList>
            <person name="Lamendella R."/>
        </authorList>
    </citation>
    <scope>NUCLEOTIDE SEQUENCE [LARGE SCALE GENOMIC DNA]</scope>
    <source>
        <strain evidence="2 3">160A</strain>
    </source>
</reference>
<evidence type="ECO:0000313" key="2">
    <source>
        <dbReference type="EMBL" id="RCW30354.1"/>
    </source>
</evidence>
<feature type="domain" description="Endonuclease/exonuclease/phosphatase" evidence="1">
    <location>
        <begin position="29"/>
        <end position="343"/>
    </location>
</feature>
<dbReference type="Proteomes" id="UP000252733">
    <property type="component" value="Unassembled WGS sequence"/>
</dbReference>
<dbReference type="RefSeq" id="WP_114437614.1">
    <property type="nucleotide sequence ID" value="NZ_QPIZ01000022.1"/>
</dbReference>
<dbReference type="Gene3D" id="3.60.10.10">
    <property type="entry name" value="Endonuclease/exonuclease/phosphatase"/>
    <property type="match status" value="1"/>
</dbReference>
<dbReference type="SUPFAM" id="SSF56219">
    <property type="entry name" value="DNase I-like"/>
    <property type="match status" value="1"/>
</dbReference>